<dbReference type="STRING" id="218821.SAMN05421837_114209"/>
<reference evidence="4" key="1">
    <citation type="submission" date="2016-10" db="EMBL/GenBank/DDBJ databases">
        <authorList>
            <person name="Varghese N."/>
            <person name="Submissions S."/>
        </authorList>
    </citation>
    <scope>NUCLEOTIDE SEQUENCE [LARGE SCALE GENOMIC DNA]</scope>
    <source>
        <strain evidence="4">DSM 44654</strain>
    </source>
</reference>
<accession>A0A1H5RIV1</accession>
<dbReference type="RefSeq" id="WP_244180946.1">
    <property type="nucleotide sequence ID" value="NZ_FNUJ01000014.1"/>
</dbReference>
<organism evidence="3 4">
    <name type="scientific">Amycolatopsis pretoriensis</name>
    <dbReference type="NCBI Taxonomy" id="218821"/>
    <lineage>
        <taxon>Bacteria</taxon>
        <taxon>Bacillati</taxon>
        <taxon>Actinomycetota</taxon>
        <taxon>Actinomycetes</taxon>
        <taxon>Pseudonocardiales</taxon>
        <taxon>Pseudonocardiaceae</taxon>
        <taxon>Amycolatopsis</taxon>
    </lineage>
</organism>
<name>A0A1H5RIV1_9PSEU</name>
<evidence type="ECO:0000256" key="2">
    <source>
        <dbReference type="SAM" id="SignalP"/>
    </source>
</evidence>
<evidence type="ECO:0000313" key="3">
    <source>
        <dbReference type="EMBL" id="SEF37648.1"/>
    </source>
</evidence>
<evidence type="ECO:0000313" key="4">
    <source>
        <dbReference type="Proteomes" id="UP000198878"/>
    </source>
</evidence>
<dbReference type="EMBL" id="FNUJ01000014">
    <property type="protein sequence ID" value="SEF37648.1"/>
    <property type="molecule type" value="Genomic_DNA"/>
</dbReference>
<proteinExistence type="predicted"/>
<feature type="region of interest" description="Disordered" evidence="1">
    <location>
        <begin position="36"/>
        <end position="58"/>
    </location>
</feature>
<dbReference type="AlphaFoldDB" id="A0A1H5RIV1"/>
<feature type="region of interest" description="Disordered" evidence="1">
    <location>
        <begin position="164"/>
        <end position="183"/>
    </location>
</feature>
<feature type="compositionally biased region" description="Pro residues" evidence="1">
    <location>
        <begin position="166"/>
        <end position="183"/>
    </location>
</feature>
<dbReference type="Proteomes" id="UP000198878">
    <property type="component" value="Unassembled WGS sequence"/>
</dbReference>
<feature type="chain" id="PRO_5011541990" description="Secreted protein" evidence="2">
    <location>
        <begin position="29"/>
        <end position="183"/>
    </location>
</feature>
<protein>
    <recommendedName>
        <fullName evidence="5">Secreted protein</fullName>
    </recommendedName>
</protein>
<keyword evidence="2" id="KW-0732">Signal</keyword>
<feature type="signal peptide" evidence="2">
    <location>
        <begin position="1"/>
        <end position="28"/>
    </location>
</feature>
<dbReference type="PROSITE" id="PS51257">
    <property type="entry name" value="PROKAR_LIPOPROTEIN"/>
    <property type="match status" value="1"/>
</dbReference>
<evidence type="ECO:0000256" key="1">
    <source>
        <dbReference type="SAM" id="MobiDB-lite"/>
    </source>
</evidence>
<gene>
    <name evidence="3" type="ORF">SAMN05421837_114209</name>
</gene>
<sequence length="183" mass="17919">MSRAAAPAGAALAAVKRGICVVPLVVLAAGCGSETPPAGVPAPAATPSSSAAPTATDGSDYAACTDGTCEVRVRGPVDIPLTGQGGLHRLSVASVTDDGIGFSTDSGATGTLTPGCVLTLYENGSGSSCSSGTPQKPKPVDGVLALQIADLREGTAILRLVSGKVGPPPASLRPPLPVPPWTR</sequence>
<keyword evidence="4" id="KW-1185">Reference proteome</keyword>
<evidence type="ECO:0008006" key="5">
    <source>
        <dbReference type="Google" id="ProtNLM"/>
    </source>
</evidence>